<accession>A0AAN0MHB3</accession>
<dbReference type="Pfam" id="PF11015">
    <property type="entry name" value="DUF2853"/>
    <property type="match status" value="1"/>
</dbReference>
<dbReference type="KEGG" id="broo:brsh051_17850"/>
<dbReference type="Gene3D" id="1.10.238.120">
    <property type="entry name" value="Jann4075-like"/>
    <property type="match status" value="1"/>
</dbReference>
<dbReference type="AlphaFoldDB" id="A0AAN0MHB3"/>
<sequence>MDYVEDLKKYTKTVDEDAVKAMANTYRLVLSQPDSAVVAFGDPGELERVKANFLVKKLGLPDDESLDEGIAAVGAKLKGVSRKNRLVVYYLLAEHFGKLDAFK</sequence>
<name>A0AAN0MHB3_9ACTN</name>
<dbReference type="SUPFAM" id="SSF158587">
    <property type="entry name" value="Jann4075-like"/>
    <property type="match status" value="1"/>
</dbReference>
<proteinExistence type="predicted"/>
<dbReference type="InterPro" id="IPR023154">
    <property type="entry name" value="Jann4075-like_sf"/>
</dbReference>
<dbReference type="Proteomes" id="UP001431656">
    <property type="component" value="Chromosome"/>
</dbReference>
<evidence type="ECO:0000313" key="1">
    <source>
        <dbReference type="EMBL" id="BEH02504.1"/>
    </source>
</evidence>
<dbReference type="RefSeq" id="WP_286264184.1">
    <property type="nucleotide sequence ID" value="NZ_AP028056.1"/>
</dbReference>
<protein>
    <submittedName>
        <fullName evidence="1">DUF2853 family protein</fullName>
    </submittedName>
</protein>
<reference evidence="1" key="1">
    <citation type="journal article" date="2024" name="Int. J. Syst. Evol. Microbiol.">
        <title>Brooklawnia propionicigenes sp. nov., a facultatively anaerobic, propionate-producing bacterium isolated from a methanogenic reactor treating waste from cattle farms.</title>
        <authorList>
            <person name="Akita Y."/>
            <person name="Ueki A."/>
            <person name="Tonouchi A."/>
            <person name="Sugawara Y."/>
            <person name="Honma S."/>
            <person name="Kaku N."/>
            <person name="Ueki K."/>
        </authorList>
    </citation>
    <scope>NUCLEOTIDE SEQUENCE</scope>
    <source>
        <strain evidence="1">SH051</strain>
    </source>
</reference>
<keyword evidence="2" id="KW-1185">Reference proteome</keyword>
<organism evidence="1 2">
    <name type="scientific">Brooklawnia propionicigenes</name>
    <dbReference type="NCBI Taxonomy" id="3041175"/>
    <lineage>
        <taxon>Bacteria</taxon>
        <taxon>Bacillati</taxon>
        <taxon>Actinomycetota</taxon>
        <taxon>Actinomycetes</taxon>
        <taxon>Propionibacteriales</taxon>
        <taxon>Propionibacteriaceae</taxon>
        <taxon>Brooklawnia</taxon>
    </lineage>
</organism>
<evidence type="ECO:0000313" key="2">
    <source>
        <dbReference type="Proteomes" id="UP001431656"/>
    </source>
</evidence>
<gene>
    <name evidence="1" type="ORF">brsh051_17850</name>
</gene>
<dbReference type="InterPro" id="IPR021274">
    <property type="entry name" value="DUF2853"/>
</dbReference>
<dbReference type="EMBL" id="AP028056">
    <property type="protein sequence ID" value="BEH02504.1"/>
    <property type="molecule type" value="Genomic_DNA"/>
</dbReference>